<feature type="compositionally biased region" description="Basic and acidic residues" evidence="13">
    <location>
        <begin position="54"/>
        <end position="65"/>
    </location>
</feature>
<dbReference type="VEuPathDB" id="FungiDB:ASPSYDRAFT_159918"/>
<feature type="compositionally biased region" description="Low complexity" evidence="13">
    <location>
        <begin position="91"/>
        <end position="113"/>
    </location>
</feature>
<evidence type="ECO:0000256" key="4">
    <source>
        <dbReference type="ARBA" id="ARBA00012297"/>
    </source>
</evidence>
<dbReference type="FunFam" id="2.60.40.420:FF:000021">
    <property type="entry name" value="Extracellular dihydrogeodin oxidase/laccase"/>
    <property type="match status" value="1"/>
</dbReference>
<feature type="region of interest" description="Disordered" evidence="13">
    <location>
        <begin position="43"/>
        <end position="118"/>
    </location>
</feature>
<dbReference type="InterPro" id="IPR011707">
    <property type="entry name" value="Cu-oxidase-like_N"/>
</dbReference>
<dbReference type="SUPFAM" id="SSF49503">
    <property type="entry name" value="Cupredoxins"/>
    <property type="match status" value="3"/>
</dbReference>
<comment type="similarity">
    <text evidence="3">Belongs to the multicopper oxidase family.</text>
</comment>
<evidence type="ECO:0000256" key="11">
    <source>
        <dbReference type="ARBA" id="ARBA00023180"/>
    </source>
</evidence>
<evidence type="ECO:0000256" key="7">
    <source>
        <dbReference type="ARBA" id="ARBA00022737"/>
    </source>
</evidence>
<gene>
    <name evidence="18" type="ORF">ASPSYDRAFT_159918</name>
</gene>
<evidence type="ECO:0000256" key="8">
    <source>
        <dbReference type="ARBA" id="ARBA00023002"/>
    </source>
</evidence>
<evidence type="ECO:0000259" key="17">
    <source>
        <dbReference type="Pfam" id="PF07732"/>
    </source>
</evidence>
<dbReference type="CDD" id="cd13901">
    <property type="entry name" value="CuRO_3_MaLCC_like"/>
    <property type="match status" value="1"/>
</dbReference>
<feature type="chain" id="PRO_5012905700" description="laccase" evidence="14">
    <location>
        <begin position="17"/>
        <end position="646"/>
    </location>
</feature>
<dbReference type="AlphaFoldDB" id="A0A1L9T582"/>
<keyword evidence="8" id="KW-0560">Oxidoreductase</keyword>
<proteinExistence type="inferred from homology"/>
<dbReference type="InterPro" id="IPR011706">
    <property type="entry name" value="Cu-oxidase_C"/>
</dbReference>
<dbReference type="PANTHER" id="PTHR11709:SF502">
    <property type="entry name" value="MULTICOPPER OXIDASE"/>
    <property type="match status" value="1"/>
</dbReference>
<keyword evidence="7" id="KW-0677">Repeat</keyword>
<dbReference type="CDD" id="cd13854">
    <property type="entry name" value="CuRO_1_MaLCC_like"/>
    <property type="match status" value="1"/>
</dbReference>
<evidence type="ECO:0000259" key="15">
    <source>
        <dbReference type="Pfam" id="PF00394"/>
    </source>
</evidence>
<dbReference type="GO" id="GO:0052716">
    <property type="term" value="F:hydroquinone:oxygen oxidoreductase activity"/>
    <property type="evidence" value="ECO:0007669"/>
    <property type="project" value="UniProtKB-EC"/>
</dbReference>
<evidence type="ECO:0000256" key="14">
    <source>
        <dbReference type="SAM" id="SignalP"/>
    </source>
</evidence>
<evidence type="ECO:0000256" key="2">
    <source>
        <dbReference type="ARBA" id="ARBA00001935"/>
    </source>
</evidence>
<feature type="domain" description="Plastocyanin-like" evidence="17">
    <location>
        <begin position="152"/>
        <end position="267"/>
    </location>
</feature>
<dbReference type="RefSeq" id="XP_040698249.1">
    <property type="nucleotide sequence ID" value="XM_040842865.1"/>
</dbReference>
<evidence type="ECO:0000256" key="10">
    <source>
        <dbReference type="ARBA" id="ARBA00023157"/>
    </source>
</evidence>
<feature type="domain" description="Plastocyanin-like" evidence="16">
    <location>
        <begin position="492"/>
        <end position="610"/>
    </location>
</feature>
<name>A0A1L9T582_9EURO</name>
<evidence type="ECO:0000256" key="6">
    <source>
        <dbReference type="ARBA" id="ARBA00022729"/>
    </source>
</evidence>
<dbReference type="OrthoDB" id="2121828at2759"/>
<feature type="domain" description="Plastocyanin-like" evidence="15">
    <location>
        <begin position="277"/>
        <end position="408"/>
    </location>
</feature>
<reference evidence="19" key="1">
    <citation type="journal article" date="2017" name="Genome Biol.">
        <title>Comparative genomics reveals high biological diversity and specific adaptations in the industrially and medically important fungal genus Aspergillus.</title>
        <authorList>
            <person name="de Vries R.P."/>
            <person name="Riley R."/>
            <person name="Wiebenga A."/>
            <person name="Aguilar-Osorio G."/>
            <person name="Amillis S."/>
            <person name="Uchima C.A."/>
            <person name="Anderluh G."/>
            <person name="Asadollahi M."/>
            <person name="Askin M."/>
            <person name="Barry K."/>
            <person name="Battaglia E."/>
            <person name="Bayram O."/>
            <person name="Benocci T."/>
            <person name="Braus-Stromeyer S.A."/>
            <person name="Caldana C."/>
            <person name="Canovas D."/>
            <person name="Cerqueira G.C."/>
            <person name="Chen F."/>
            <person name="Chen W."/>
            <person name="Choi C."/>
            <person name="Clum A."/>
            <person name="Dos Santos R.A."/>
            <person name="Damasio A.R."/>
            <person name="Diallinas G."/>
            <person name="Emri T."/>
            <person name="Fekete E."/>
            <person name="Flipphi M."/>
            <person name="Freyberg S."/>
            <person name="Gallo A."/>
            <person name="Gournas C."/>
            <person name="Habgood R."/>
            <person name="Hainaut M."/>
            <person name="Harispe M.L."/>
            <person name="Henrissat B."/>
            <person name="Hilden K.S."/>
            <person name="Hope R."/>
            <person name="Hossain A."/>
            <person name="Karabika E."/>
            <person name="Karaffa L."/>
            <person name="Karanyi Z."/>
            <person name="Krasevec N."/>
            <person name="Kuo A."/>
            <person name="Kusch H."/>
            <person name="LaButti K."/>
            <person name="Lagendijk E.L."/>
            <person name="Lapidus A."/>
            <person name="Levasseur A."/>
            <person name="Lindquist E."/>
            <person name="Lipzen A."/>
            <person name="Logrieco A.F."/>
            <person name="MacCabe A."/>
            <person name="Maekelae M.R."/>
            <person name="Malavazi I."/>
            <person name="Melin P."/>
            <person name="Meyer V."/>
            <person name="Mielnichuk N."/>
            <person name="Miskei M."/>
            <person name="Molnar A.P."/>
            <person name="Mule G."/>
            <person name="Ngan C.Y."/>
            <person name="Orejas M."/>
            <person name="Orosz E."/>
            <person name="Ouedraogo J.P."/>
            <person name="Overkamp K.M."/>
            <person name="Park H.-S."/>
            <person name="Perrone G."/>
            <person name="Piumi F."/>
            <person name="Punt P.J."/>
            <person name="Ram A.F."/>
            <person name="Ramon A."/>
            <person name="Rauscher S."/>
            <person name="Record E."/>
            <person name="Riano-Pachon D.M."/>
            <person name="Robert V."/>
            <person name="Roehrig J."/>
            <person name="Ruller R."/>
            <person name="Salamov A."/>
            <person name="Salih N.S."/>
            <person name="Samson R.A."/>
            <person name="Sandor E."/>
            <person name="Sanguinetti M."/>
            <person name="Schuetze T."/>
            <person name="Sepcic K."/>
            <person name="Shelest E."/>
            <person name="Sherlock G."/>
            <person name="Sophianopoulou V."/>
            <person name="Squina F.M."/>
            <person name="Sun H."/>
            <person name="Susca A."/>
            <person name="Todd R.B."/>
            <person name="Tsang A."/>
            <person name="Unkles S.E."/>
            <person name="van de Wiele N."/>
            <person name="van Rossen-Uffink D."/>
            <person name="Oliveira J.V."/>
            <person name="Vesth T.C."/>
            <person name="Visser J."/>
            <person name="Yu J.-H."/>
            <person name="Zhou M."/>
            <person name="Andersen M.R."/>
            <person name="Archer D.B."/>
            <person name="Baker S.E."/>
            <person name="Benoit I."/>
            <person name="Brakhage A.A."/>
            <person name="Braus G.H."/>
            <person name="Fischer R."/>
            <person name="Frisvad J.C."/>
            <person name="Goldman G.H."/>
            <person name="Houbraken J."/>
            <person name="Oakley B."/>
            <person name="Pocsi I."/>
            <person name="Scazzocchio C."/>
            <person name="Seiboth B."/>
            <person name="vanKuyk P.A."/>
            <person name="Wortman J."/>
            <person name="Dyer P.S."/>
            <person name="Grigoriev I.V."/>
        </authorList>
    </citation>
    <scope>NUCLEOTIDE SEQUENCE [LARGE SCALE GENOMIC DNA]</scope>
    <source>
        <strain evidence="19">CBS 593.65</strain>
    </source>
</reference>
<evidence type="ECO:0000256" key="1">
    <source>
        <dbReference type="ARBA" id="ARBA00000349"/>
    </source>
</evidence>
<evidence type="ECO:0000256" key="12">
    <source>
        <dbReference type="ARBA" id="ARBA00023185"/>
    </source>
</evidence>
<evidence type="ECO:0000313" key="19">
    <source>
        <dbReference type="Proteomes" id="UP000184356"/>
    </source>
</evidence>
<dbReference type="GO" id="GO:0046274">
    <property type="term" value="P:lignin catabolic process"/>
    <property type="evidence" value="ECO:0007669"/>
    <property type="project" value="UniProtKB-KW"/>
</dbReference>
<dbReference type="GO" id="GO:0005507">
    <property type="term" value="F:copper ion binding"/>
    <property type="evidence" value="ECO:0007669"/>
    <property type="project" value="InterPro"/>
</dbReference>
<dbReference type="InterPro" id="IPR008972">
    <property type="entry name" value="Cupredoxin"/>
</dbReference>
<dbReference type="GeneID" id="63758938"/>
<dbReference type="Pfam" id="PF07731">
    <property type="entry name" value="Cu-oxidase_2"/>
    <property type="match status" value="1"/>
</dbReference>
<dbReference type="EC" id="1.10.3.2" evidence="4"/>
<dbReference type="InterPro" id="IPR045087">
    <property type="entry name" value="Cu-oxidase_fam"/>
</dbReference>
<comment type="catalytic activity">
    <reaction evidence="1">
        <text>4 hydroquinone + O2 = 4 benzosemiquinone + 2 H2O</text>
        <dbReference type="Rhea" id="RHEA:11276"/>
        <dbReference type="ChEBI" id="CHEBI:15377"/>
        <dbReference type="ChEBI" id="CHEBI:15379"/>
        <dbReference type="ChEBI" id="CHEBI:17594"/>
        <dbReference type="ChEBI" id="CHEBI:17977"/>
        <dbReference type="EC" id="1.10.3.2"/>
    </reaction>
</comment>
<dbReference type="Proteomes" id="UP000184356">
    <property type="component" value="Unassembled WGS sequence"/>
</dbReference>
<protein>
    <recommendedName>
        <fullName evidence="4">laccase</fullName>
        <ecNumber evidence="4">1.10.3.2</ecNumber>
    </recommendedName>
</protein>
<keyword evidence="5" id="KW-0479">Metal-binding</keyword>
<evidence type="ECO:0000256" key="9">
    <source>
        <dbReference type="ARBA" id="ARBA00023008"/>
    </source>
</evidence>
<keyword evidence="10" id="KW-1015">Disulfide bond</keyword>
<evidence type="ECO:0000313" key="18">
    <source>
        <dbReference type="EMBL" id="OJJ54443.1"/>
    </source>
</evidence>
<keyword evidence="9" id="KW-0186">Copper</keyword>
<keyword evidence="12" id="KW-0439">Lignin degradation</keyword>
<keyword evidence="19" id="KW-1185">Reference proteome</keyword>
<feature type="signal peptide" evidence="14">
    <location>
        <begin position="1"/>
        <end position="16"/>
    </location>
</feature>
<dbReference type="PANTHER" id="PTHR11709">
    <property type="entry name" value="MULTI-COPPER OXIDASE"/>
    <property type="match status" value="1"/>
</dbReference>
<dbReference type="InterPro" id="IPR001117">
    <property type="entry name" value="Cu-oxidase_2nd"/>
</dbReference>
<organism evidence="18 19">
    <name type="scientific">Aspergillus sydowii CBS 593.65</name>
    <dbReference type="NCBI Taxonomy" id="1036612"/>
    <lineage>
        <taxon>Eukaryota</taxon>
        <taxon>Fungi</taxon>
        <taxon>Dikarya</taxon>
        <taxon>Ascomycota</taxon>
        <taxon>Pezizomycotina</taxon>
        <taxon>Eurotiomycetes</taxon>
        <taxon>Eurotiomycetidae</taxon>
        <taxon>Eurotiales</taxon>
        <taxon>Aspergillaceae</taxon>
        <taxon>Aspergillus</taxon>
        <taxon>Aspergillus subgen. Nidulantes</taxon>
    </lineage>
</organism>
<comment type="cofactor">
    <cofactor evidence="2">
        <name>Cu cation</name>
        <dbReference type="ChEBI" id="CHEBI:23378"/>
    </cofactor>
</comment>
<evidence type="ECO:0000256" key="3">
    <source>
        <dbReference type="ARBA" id="ARBA00010609"/>
    </source>
</evidence>
<dbReference type="CDD" id="cd13880">
    <property type="entry name" value="CuRO_2_MaLCC_like"/>
    <property type="match status" value="1"/>
</dbReference>
<dbReference type="EMBL" id="KV878594">
    <property type="protein sequence ID" value="OJJ54443.1"/>
    <property type="molecule type" value="Genomic_DNA"/>
</dbReference>
<dbReference type="FunFam" id="2.60.40.420:FF:000038">
    <property type="entry name" value="Extracellular dihydrogeodin oxidase/laccase"/>
    <property type="match status" value="1"/>
</dbReference>
<evidence type="ECO:0000259" key="16">
    <source>
        <dbReference type="Pfam" id="PF07731"/>
    </source>
</evidence>
<dbReference type="Pfam" id="PF07732">
    <property type="entry name" value="Cu-oxidase_3"/>
    <property type="match status" value="1"/>
</dbReference>
<evidence type="ECO:0000256" key="13">
    <source>
        <dbReference type="SAM" id="MobiDB-lite"/>
    </source>
</evidence>
<dbReference type="Pfam" id="PF00394">
    <property type="entry name" value="Cu-oxidase"/>
    <property type="match status" value="1"/>
</dbReference>
<keyword evidence="11" id="KW-0325">Glycoprotein</keyword>
<dbReference type="STRING" id="1036612.A0A1L9T582"/>
<dbReference type="Gene3D" id="2.60.40.420">
    <property type="entry name" value="Cupredoxins - blue copper proteins"/>
    <property type="match status" value="3"/>
</dbReference>
<sequence>MLFHSILLLLYGLCASASWVFDHDLNLPARSLTSDTSSLQLHRRQDFEITGGSDHTKCRPSDRHCNPRPKPPGHTKCGPRDKHCNPRPTHTKTSTTKVPSSSTTSTSSPTATPCAGNTPDTRSSWCNYNIDTNYHDITPDTGVTREYWLEIDEITAAPDGYSRPAMAINGTIPGPTLYADWGDEVVIHVRNLLHETLNGSSIHWHGIRQLNTNQNDGVVSITQCPITPNHEYTYRWRAQQYGTTWYHSHIGLQAWEGVAGAIVINGPATANYDIDAGTIMLSDWPHKTADELFWYAQTAGPPMLNNSLINGTNTYGSGDDETGERFKLKVEENTSYRLRLINAALDTHYKFMIDNHTLTIISMDLVPIKPYTTTSINIAMGQRYDVIVTADQASVADSFWLRSIPQQGCSAIEDPANIRGIFYYGDTLTTPETSPWHFNDSCNDEPMETLIPNVPRTVQAPDWQDSTNARPGRNPDGLFRWYLNSTTMEVFWENPTLLQIEHGEQSWDNSSAVIDLPNADQWVYLVVSTTLGVSHPIHLHGHDFFVLSQGTNPWDGSIKTDNPPRRDTAVLPGNGYLVMAWETDNPGAWLMHCHIGWHTTEGFALQFVERYDEIQDIIDQDQLKRTCNLWNGYDEEYDIEQHDSGV</sequence>
<keyword evidence="6 14" id="KW-0732">Signal</keyword>
<dbReference type="FunFam" id="2.60.40.420:FF:000046">
    <property type="entry name" value="Multicopper oxidase"/>
    <property type="match status" value="1"/>
</dbReference>
<evidence type="ECO:0000256" key="5">
    <source>
        <dbReference type="ARBA" id="ARBA00022723"/>
    </source>
</evidence>
<accession>A0A1L9T582</accession>